<proteinExistence type="predicted"/>
<name>A0A0E9XEV5_ANGAN</name>
<dbReference type="AlphaFoldDB" id="A0A0E9XEV5"/>
<sequence>MWQRLSELRITPKPQSVFRTHWHCQTFMAVLLWNSKQVAPDLTCSQKATLENN</sequence>
<organism evidence="1">
    <name type="scientific">Anguilla anguilla</name>
    <name type="common">European freshwater eel</name>
    <name type="synonym">Muraena anguilla</name>
    <dbReference type="NCBI Taxonomy" id="7936"/>
    <lineage>
        <taxon>Eukaryota</taxon>
        <taxon>Metazoa</taxon>
        <taxon>Chordata</taxon>
        <taxon>Craniata</taxon>
        <taxon>Vertebrata</taxon>
        <taxon>Euteleostomi</taxon>
        <taxon>Actinopterygii</taxon>
        <taxon>Neopterygii</taxon>
        <taxon>Teleostei</taxon>
        <taxon>Anguilliformes</taxon>
        <taxon>Anguillidae</taxon>
        <taxon>Anguilla</taxon>
    </lineage>
</organism>
<protein>
    <submittedName>
        <fullName evidence="1">Uncharacterized protein</fullName>
    </submittedName>
</protein>
<reference evidence="1" key="1">
    <citation type="submission" date="2014-11" db="EMBL/GenBank/DDBJ databases">
        <authorList>
            <person name="Amaro Gonzalez C."/>
        </authorList>
    </citation>
    <scope>NUCLEOTIDE SEQUENCE</scope>
</reference>
<dbReference type="EMBL" id="GBXM01007335">
    <property type="protein sequence ID" value="JAI01243.1"/>
    <property type="molecule type" value="Transcribed_RNA"/>
</dbReference>
<accession>A0A0E9XEV5</accession>
<evidence type="ECO:0000313" key="1">
    <source>
        <dbReference type="EMBL" id="JAI01243.1"/>
    </source>
</evidence>
<reference evidence="1" key="2">
    <citation type="journal article" date="2015" name="Fish Shellfish Immunol.">
        <title>Early steps in the European eel (Anguilla anguilla)-Vibrio vulnificus interaction in the gills: Role of the RtxA13 toxin.</title>
        <authorList>
            <person name="Callol A."/>
            <person name="Pajuelo D."/>
            <person name="Ebbesson L."/>
            <person name="Teles M."/>
            <person name="MacKenzie S."/>
            <person name="Amaro C."/>
        </authorList>
    </citation>
    <scope>NUCLEOTIDE SEQUENCE</scope>
</reference>